<dbReference type="UniPathway" id="UPA00885"/>
<dbReference type="PROSITE" id="PS00865">
    <property type="entry name" value="UBIQUITIN_ACTIVAT_2"/>
    <property type="match status" value="1"/>
</dbReference>
<evidence type="ECO:0000256" key="8">
    <source>
        <dbReference type="ARBA" id="ARBA00023624"/>
    </source>
</evidence>
<evidence type="ECO:0000256" key="4">
    <source>
        <dbReference type="ARBA" id="ARBA00022598"/>
    </source>
</evidence>
<evidence type="ECO:0000256" key="12">
    <source>
        <dbReference type="PROSITE-ProRule" id="PRU10132"/>
    </source>
</evidence>
<comment type="catalytic activity">
    <reaction evidence="9 13">
        <text>ATP + [NEDD8 protein] + [E1 NEDD8-activating enzyme]-L-cysteine = AMP + diphosphate + [E1 NEDD8-activating enzyme]-S-[NEDD8 protein]-yl-L-cysteine.</text>
        <dbReference type="EC" id="6.2.1.64"/>
    </reaction>
</comment>
<dbReference type="EC" id="6.2.1.64" evidence="8 13"/>
<dbReference type="InterPro" id="IPR035985">
    <property type="entry name" value="Ubiquitin-activating_enz"/>
</dbReference>
<keyword evidence="17" id="KW-1185">Reference proteome</keyword>
<comment type="function">
    <text evidence="13">Catalytic subunit of the dimeric E1 enzyme, which activates NEDD8.</text>
</comment>
<evidence type="ECO:0000256" key="5">
    <source>
        <dbReference type="ARBA" id="ARBA00022741"/>
    </source>
</evidence>
<protein>
    <recommendedName>
        <fullName evidence="3 13">NEDD8-activating enzyme E1 catalytic subunit</fullName>
        <ecNumber evidence="8 13">6.2.1.64</ecNumber>
    </recommendedName>
</protein>
<dbReference type="Gene3D" id="3.40.50.720">
    <property type="entry name" value="NAD(P)-binding Rossmann-like Domain"/>
    <property type="match status" value="1"/>
</dbReference>
<dbReference type="Proteomes" id="UP000326458">
    <property type="component" value="Unassembled WGS sequence"/>
</dbReference>
<dbReference type="FunFam" id="1.10.10.520:FF:000001">
    <property type="entry name" value="NEDD8-activating enzyme E1 catalytic subunit"/>
    <property type="match status" value="1"/>
</dbReference>
<keyword evidence="14" id="KW-0472">Membrane</keyword>
<evidence type="ECO:0000256" key="14">
    <source>
        <dbReference type="SAM" id="Phobius"/>
    </source>
</evidence>
<proteinExistence type="inferred from homology"/>
<evidence type="ECO:0000256" key="11">
    <source>
        <dbReference type="ARBA" id="ARBA00064499"/>
    </source>
</evidence>
<evidence type="ECO:0000256" key="13">
    <source>
        <dbReference type="RuleBase" id="RU368009"/>
    </source>
</evidence>
<keyword evidence="6 13" id="KW-0833">Ubl conjugation pathway</keyword>
<keyword evidence="4 13" id="KW-0436">Ligase</keyword>
<keyword evidence="14" id="KW-1133">Transmembrane helix</keyword>
<dbReference type="Gene3D" id="1.10.10.520">
    <property type="entry name" value="Ubiquitin activating enzymes (Uba3). Chain: B, domain 2"/>
    <property type="match status" value="1"/>
</dbReference>
<evidence type="ECO:0000256" key="1">
    <source>
        <dbReference type="ARBA" id="ARBA00005032"/>
    </source>
</evidence>
<evidence type="ECO:0000256" key="7">
    <source>
        <dbReference type="ARBA" id="ARBA00022840"/>
    </source>
</evidence>
<evidence type="ECO:0000313" key="16">
    <source>
        <dbReference type="EMBL" id="KAB0357511.1"/>
    </source>
</evidence>
<dbReference type="EMBL" id="VCEA01000001">
    <property type="protein sequence ID" value="KAB0357511.1"/>
    <property type="molecule type" value="Genomic_DNA"/>
</dbReference>
<dbReference type="AlphaFoldDB" id="A0A5N3W775"/>
<dbReference type="InterPro" id="IPR014929">
    <property type="entry name" value="E2-binding"/>
</dbReference>
<evidence type="ECO:0000256" key="9">
    <source>
        <dbReference type="ARBA" id="ARBA00024626"/>
    </source>
</evidence>
<dbReference type="GO" id="GO:0005737">
    <property type="term" value="C:cytoplasm"/>
    <property type="evidence" value="ECO:0007669"/>
    <property type="project" value="TreeGrafter"/>
</dbReference>
<dbReference type="InterPro" id="IPR045886">
    <property type="entry name" value="ThiF/MoeB/HesA"/>
</dbReference>
<name>A0A5N3W775_MUNMU</name>
<sequence length="381" mass="43133">MANLYLTETQENWKCKMVVIWKIVWLFFKKFEYIHTTQQKEILVVLQGLCILLVVVTQIHVHFNKIQDFDDTFYRQFHIIVCGLDSIIARRWINGMLISLLNYEDGVLDPSSIVPLIDGGTEGFKGNARVILPGMTACIECTLELYPPQVNFPMCTIASMPRLPEHCIEYVRILQWPKEQPFGEGVPLDGDDPDHIQWIFQKALERASQYNIRGVTYRLTQGVVKRIIPAVASTNAVIAAVCATEVFKIATSAYIPLNNYLVFNDVDGLYTYTFEAERKENCPACSQLPQNIQFSPSAKLQEVLDYLTNSASLQMKSPAITATLEGKNRTLYLQSVTSIEERTRPNLSKTLKELGLVDGQELAVADVTTPQTVLFKLHFTS</sequence>
<dbReference type="FunFam" id="3.10.290.20:FF:000001">
    <property type="entry name" value="NEDD8-activating enzyme E1 catalytic subunit, variant"/>
    <property type="match status" value="1"/>
</dbReference>
<gene>
    <name evidence="16" type="ORF">FD754_001667</name>
</gene>
<evidence type="ECO:0000256" key="10">
    <source>
        <dbReference type="ARBA" id="ARBA00056347"/>
    </source>
</evidence>
<feature type="transmembrane region" description="Helical" evidence="14">
    <location>
        <begin position="42"/>
        <end position="61"/>
    </location>
</feature>
<dbReference type="PANTHER" id="PTHR10953:SF6">
    <property type="entry name" value="NEDD8-ACTIVATING ENZYME E1 CATALYTIC SUBUNIT"/>
    <property type="match status" value="1"/>
</dbReference>
<reference evidence="16 17" key="1">
    <citation type="submission" date="2019-06" db="EMBL/GenBank/DDBJ databases">
        <title>Discovery of a novel chromosome fission-fusion reversal in muntjac.</title>
        <authorList>
            <person name="Mudd A.B."/>
            <person name="Bredeson J.V."/>
            <person name="Baum R."/>
            <person name="Hockemeyer D."/>
            <person name="Rokhsar D.S."/>
        </authorList>
    </citation>
    <scope>NUCLEOTIDE SEQUENCE [LARGE SCALE GENOMIC DNA]</scope>
    <source>
        <strain evidence="16">UTSW_UCB_Mm</strain>
        <tissue evidence="16">Fibroblast cell line</tissue>
    </source>
</reference>
<feature type="domain" description="E2 binding" evidence="15">
    <location>
        <begin position="292"/>
        <end position="380"/>
    </location>
</feature>
<comment type="function">
    <text evidence="10">Catalytic subunit of the dimeric UBA3-NAE1 E1 enzyme. E1 activates NEDD8 by first adenylating its C-terminal glycine residue with ATP, thereafter linking this residue to the side chain of the catalytic cysteine, yielding a NEDD8-UBA3 thioester and free AMP. E1 finally transfers NEDD8 to the catalytic cysteine of UBE2M. Down-regulates steroid receptor activity. Necessary for cell cycle progression.</text>
</comment>
<dbReference type="GO" id="GO:0045116">
    <property type="term" value="P:protein neddylation"/>
    <property type="evidence" value="ECO:0007669"/>
    <property type="project" value="UniProtKB-UniRule"/>
</dbReference>
<dbReference type="Gene3D" id="3.10.290.20">
    <property type="entry name" value="Ubiquitin-like 2 activating enzyme e1b. Chain: B, domain 3"/>
    <property type="match status" value="1"/>
</dbReference>
<keyword evidence="14" id="KW-0812">Transmembrane</keyword>
<keyword evidence="5 13" id="KW-0547">Nucleotide-binding</keyword>
<comment type="subunit">
    <text evidence="11">Heterodimer of UBA3 and NAE1. Interacts with NEDD8, UBE2F and UBE2M. Binds ESR1 and ESR2 with bound steroid ligand. Interacts with TBATA.</text>
</comment>
<evidence type="ECO:0000256" key="3">
    <source>
        <dbReference type="ARBA" id="ARBA00015203"/>
    </source>
</evidence>
<dbReference type="InterPro" id="IPR033127">
    <property type="entry name" value="UBQ-activ_enz_E1_Cys_AS"/>
</dbReference>
<organism evidence="16 17">
    <name type="scientific">Muntiacus muntjak</name>
    <name type="common">Barking deer</name>
    <name type="synonym">Indian muntjac</name>
    <dbReference type="NCBI Taxonomy" id="9888"/>
    <lineage>
        <taxon>Eukaryota</taxon>
        <taxon>Metazoa</taxon>
        <taxon>Chordata</taxon>
        <taxon>Craniata</taxon>
        <taxon>Vertebrata</taxon>
        <taxon>Euteleostomi</taxon>
        <taxon>Mammalia</taxon>
        <taxon>Eutheria</taxon>
        <taxon>Laurasiatheria</taxon>
        <taxon>Artiodactyla</taxon>
        <taxon>Ruminantia</taxon>
        <taxon>Pecora</taxon>
        <taxon>Cervidae</taxon>
        <taxon>Muntiacinae</taxon>
        <taxon>Muntiacus</taxon>
    </lineage>
</organism>
<evidence type="ECO:0000256" key="2">
    <source>
        <dbReference type="ARBA" id="ARBA00006310"/>
    </source>
</evidence>
<dbReference type="Pfam" id="PF08825">
    <property type="entry name" value="E2_bind"/>
    <property type="match status" value="1"/>
</dbReference>
<keyword evidence="7 13" id="KW-0067">ATP-binding</keyword>
<evidence type="ECO:0000256" key="6">
    <source>
        <dbReference type="ARBA" id="ARBA00022786"/>
    </source>
</evidence>
<feature type="active site" description="Glycyl thioester intermediate" evidence="12">
    <location>
        <position position="155"/>
    </location>
</feature>
<accession>A0A5N3W775</accession>
<dbReference type="GO" id="GO:0005634">
    <property type="term" value="C:nucleus"/>
    <property type="evidence" value="ECO:0007669"/>
    <property type="project" value="TreeGrafter"/>
</dbReference>
<evidence type="ECO:0000313" key="17">
    <source>
        <dbReference type="Proteomes" id="UP000326458"/>
    </source>
</evidence>
<comment type="pathway">
    <text evidence="1 13">Protein modification; protein neddylation.</text>
</comment>
<dbReference type="GO" id="GO:0005524">
    <property type="term" value="F:ATP binding"/>
    <property type="evidence" value="ECO:0007669"/>
    <property type="project" value="UniProtKB-UniRule"/>
</dbReference>
<dbReference type="Pfam" id="PF00899">
    <property type="entry name" value="ThiF"/>
    <property type="match status" value="1"/>
</dbReference>
<evidence type="ECO:0000259" key="15">
    <source>
        <dbReference type="SMART" id="SM01181"/>
    </source>
</evidence>
<dbReference type="PANTHER" id="PTHR10953">
    <property type="entry name" value="UBIQUITIN-ACTIVATING ENZYME E1"/>
    <property type="match status" value="1"/>
</dbReference>
<dbReference type="InterPro" id="IPR023318">
    <property type="entry name" value="Ub_act_enz_dom_a_sf"/>
</dbReference>
<dbReference type="InterPro" id="IPR000594">
    <property type="entry name" value="ThiF_NAD_FAD-bd"/>
</dbReference>
<dbReference type="GO" id="GO:0019781">
    <property type="term" value="F:NEDD8 activating enzyme activity"/>
    <property type="evidence" value="ECO:0007669"/>
    <property type="project" value="UniProtKB-UniRule"/>
</dbReference>
<dbReference type="SMART" id="SM01181">
    <property type="entry name" value="E2_bind"/>
    <property type="match status" value="1"/>
</dbReference>
<comment type="caution">
    <text evidence="16">The sequence shown here is derived from an EMBL/GenBank/DDBJ whole genome shotgun (WGS) entry which is preliminary data.</text>
</comment>
<comment type="similarity">
    <text evidence="2 13">Belongs to the ubiquitin-activating E1 family. UBA3 subfamily.</text>
</comment>
<dbReference type="SUPFAM" id="SSF69572">
    <property type="entry name" value="Activating enzymes of the ubiquitin-like proteins"/>
    <property type="match status" value="1"/>
</dbReference>